<gene>
    <name evidence="1" type="ORF">C3Y92_02245</name>
</gene>
<reference evidence="1 2" key="1">
    <citation type="submission" date="2018-02" db="EMBL/GenBank/DDBJ databases">
        <title>Genome sequence of Desulfovibrio carbinolicus DSM 3852.</title>
        <authorList>
            <person name="Wilbanks E."/>
            <person name="Skennerton C.T."/>
            <person name="Orphan V.J."/>
        </authorList>
    </citation>
    <scope>NUCLEOTIDE SEQUENCE [LARGE SCALE GENOMIC DNA]</scope>
    <source>
        <strain evidence="1 2">DSM 3852</strain>
    </source>
</reference>
<name>A0A4P6HIC5_9BACT</name>
<dbReference type="Gene3D" id="3.30.450.360">
    <property type="match status" value="1"/>
</dbReference>
<dbReference type="InterPro" id="IPR009987">
    <property type="entry name" value="IM_PilM"/>
</dbReference>
<sequence length="142" mass="15533">MKALAVLMILLGLLAMLRFGSMDSQDVQRTEAIAHNFAVYRNEVHRYVFKDHKTPGDIATASLDLPTGWVMLRPWHARIEAGCLYVWGEASPEEIAVVRDLYWGSYAIGRAAAGQLVPSYGGVTPVPAFVSEGNIVSVVSVE</sequence>
<dbReference type="EMBL" id="CP026538">
    <property type="protein sequence ID" value="QAZ66124.1"/>
    <property type="molecule type" value="Genomic_DNA"/>
</dbReference>
<evidence type="ECO:0000313" key="1">
    <source>
        <dbReference type="EMBL" id="QAZ66124.1"/>
    </source>
</evidence>
<keyword evidence="2" id="KW-1185">Reference proteome</keyword>
<protein>
    <submittedName>
        <fullName evidence="1">Pilus assembly protein PilM</fullName>
    </submittedName>
</protein>
<dbReference type="Proteomes" id="UP000293296">
    <property type="component" value="Chromosome"/>
</dbReference>
<dbReference type="Pfam" id="PF07419">
    <property type="entry name" value="PilM"/>
    <property type="match status" value="1"/>
</dbReference>
<evidence type="ECO:0000313" key="2">
    <source>
        <dbReference type="Proteomes" id="UP000293296"/>
    </source>
</evidence>
<organism evidence="1 2">
    <name type="scientific">Solidesulfovibrio carbinolicus</name>
    <dbReference type="NCBI Taxonomy" id="296842"/>
    <lineage>
        <taxon>Bacteria</taxon>
        <taxon>Pseudomonadati</taxon>
        <taxon>Thermodesulfobacteriota</taxon>
        <taxon>Desulfovibrionia</taxon>
        <taxon>Desulfovibrionales</taxon>
        <taxon>Desulfovibrionaceae</taxon>
        <taxon>Solidesulfovibrio</taxon>
    </lineage>
</organism>
<proteinExistence type="predicted"/>
<accession>A0A4P6HIC5</accession>
<dbReference type="RefSeq" id="WP_129349104.1">
    <property type="nucleotide sequence ID" value="NZ_CP026538.1"/>
</dbReference>
<dbReference type="OrthoDB" id="5456316at2"/>
<dbReference type="AlphaFoldDB" id="A0A4P6HIC5"/>
<dbReference type="KEGG" id="dcb:C3Y92_02245"/>